<name>A0ABU8Q753_9SPHN</name>
<dbReference type="Gene3D" id="1.10.150.130">
    <property type="match status" value="1"/>
</dbReference>
<evidence type="ECO:0000259" key="6">
    <source>
        <dbReference type="PROSITE" id="PS51898"/>
    </source>
</evidence>
<dbReference type="PANTHER" id="PTHR30629:SF2">
    <property type="entry name" value="PROPHAGE INTEGRASE INTS-RELATED"/>
    <property type="match status" value="1"/>
</dbReference>
<gene>
    <name evidence="8" type="ORF">WH159_12495</name>
</gene>
<evidence type="ECO:0000256" key="4">
    <source>
        <dbReference type="ARBA" id="ARBA00023172"/>
    </source>
</evidence>
<reference evidence="8 9" key="1">
    <citation type="submission" date="2023-12" db="EMBL/GenBank/DDBJ databases">
        <title>Gut-associated functions are favored during microbiome assembly across C. elegans life.</title>
        <authorList>
            <person name="Zimmermann J."/>
        </authorList>
    </citation>
    <scope>NUCLEOTIDE SEQUENCE [LARGE SCALE GENOMIC DNA]</scope>
    <source>
        <strain evidence="8 9">JUb134</strain>
    </source>
</reference>
<feature type="domain" description="Tyr recombinase" evidence="6">
    <location>
        <begin position="105"/>
        <end position="279"/>
    </location>
</feature>
<dbReference type="CDD" id="cd00796">
    <property type="entry name" value="INT_Rci_Hp1_C"/>
    <property type="match status" value="1"/>
</dbReference>
<proteinExistence type="inferred from homology"/>
<dbReference type="InterPro" id="IPR010998">
    <property type="entry name" value="Integrase_recombinase_N"/>
</dbReference>
<organism evidence="8 9">
    <name type="scientific">Sphingomonas molluscorum</name>
    <dbReference type="NCBI Taxonomy" id="418184"/>
    <lineage>
        <taxon>Bacteria</taxon>
        <taxon>Pseudomonadati</taxon>
        <taxon>Pseudomonadota</taxon>
        <taxon>Alphaproteobacteria</taxon>
        <taxon>Sphingomonadales</taxon>
        <taxon>Sphingomonadaceae</taxon>
        <taxon>Sphingomonas</taxon>
    </lineage>
</organism>
<dbReference type="PROSITE" id="PS51898">
    <property type="entry name" value="TYR_RECOMBINASE"/>
    <property type="match status" value="1"/>
</dbReference>
<dbReference type="RefSeq" id="WP_132884590.1">
    <property type="nucleotide sequence ID" value="NZ_JBBGZA010000001.1"/>
</dbReference>
<keyword evidence="3 5" id="KW-0238">DNA-binding</keyword>
<protein>
    <submittedName>
        <fullName evidence="8">Tyrosine-type recombinase/integrase</fullName>
    </submittedName>
</protein>
<dbReference type="InterPro" id="IPR002104">
    <property type="entry name" value="Integrase_catalytic"/>
</dbReference>
<dbReference type="InterPro" id="IPR050808">
    <property type="entry name" value="Phage_Integrase"/>
</dbReference>
<evidence type="ECO:0000259" key="7">
    <source>
        <dbReference type="PROSITE" id="PS51900"/>
    </source>
</evidence>
<feature type="domain" description="Core-binding (CB)" evidence="7">
    <location>
        <begin position="2"/>
        <end position="82"/>
    </location>
</feature>
<evidence type="ECO:0000256" key="2">
    <source>
        <dbReference type="ARBA" id="ARBA00022908"/>
    </source>
</evidence>
<dbReference type="Pfam" id="PF00589">
    <property type="entry name" value="Phage_integrase"/>
    <property type="match status" value="1"/>
</dbReference>
<dbReference type="Proteomes" id="UP001380365">
    <property type="component" value="Unassembled WGS sequence"/>
</dbReference>
<keyword evidence="9" id="KW-1185">Reference proteome</keyword>
<accession>A0ABU8Q753</accession>
<evidence type="ECO:0000313" key="8">
    <source>
        <dbReference type="EMBL" id="MEJ5095355.1"/>
    </source>
</evidence>
<dbReference type="InterPro" id="IPR044068">
    <property type="entry name" value="CB"/>
</dbReference>
<dbReference type="PROSITE" id="PS51900">
    <property type="entry name" value="CB"/>
    <property type="match status" value="1"/>
</dbReference>
<evidence type="ECO:0000256" key="5">
    <source>
        <dbReference type="PROSITE-ProRule" id="PRU01248"/>
    </source>
</evidence>
<dbReference type="InterPro" id="IPR011010">
    <property type="entry name" value="DNA_brk_join_enz"/>
</dbReference>
<sequence length="292" mass="32551">MPTVAQLAERYLDYVRSYKRSADIDARYLRLHLLPKFGKRRINQLEQTEIMDWLNGKVREGYAQATVNRWQVILGHMLRMGKVWGLAGSEVNPLEGVKQKDPNNKVERFLTPAETKRLRQAVEDSPNPMLAPIVALLLLTGCRKRELLDATWDEFRLDQGFWRIPTEKSKTGKSRQVPLSESAIAVLKAIPRLGDCPYVVPNPATLKPFGSVYNSWNSARNAAGLPDVRMHDLRHSMASNMANSGQSLLVIGQVLGHSQPRTTLRYAHLSEGTLQKAANAASAASGWSADAA</sequence>
<dbReference type="EMBL" id="JBBGZA010000001">
    <property type="protein sequence ID" value="MEJ5095355.1"/>
    <property type="molecule type" value="Genomic_DNA"/>
</dbReference>
<keyword evidence="2" id="KW-0229">DNA integration</keyword>
<dbReference type="Gene3D" id="1.10.443.10">
    <property type="entry name" value="Intergrase catalytic core"/>
    <property type="match status" value="1"/>
</dbReference>
<keyword evidence="4" id="KW-0233">DNA recombination</keyword>
<evidence type="ECO:0000256" key="3">
    <source>
        <dbReference type="ARBA" id="ARBA00023125"/>
    </source>
</evidence>
<evidence type="ECO:0000313" key="9">
    <source>
        <dbReference type="Proteomes" id="UP001380365"/>
    </source>
</evidence>
<dbReference type="PANTHER" id="PTHR30629">
    <property type="entry name" value="PROPHAGE INTEGRASE"/>
    <property type="match status" value="1"/>
</dbReference>
<comment type="similarity">
    <text evidence="1">Belongs to the 'phage' integrase family.</text>
</comment>
<comment type="caution">
    <text evidence="8">The sequence shown here is derived from an EMBL/GenBank/DDBJ whole genome shotgun (WGS) entry which is preliminary data.</text>
</comment>
<dbReference type="SUPFAM" id="SSF56349">
    <property type="entry name" value="DNA breaking-rejoining enzymes"/>
    <property type="match status" value="1"/>
</dbReference>
<dbReference type="InterPro" id="IPR013762">
    <property type="entry name" value="Integrase-like_cat_sf"/>
</dbReference>
<evidence type="ECO:0000256" key="1">
    <source>
        <dbReference type="ARBA" id="ARBA00008857"/>
    </source>
</evidence>